<dbReference type="AlphaFoldDB" id="A0A7W4VGP0"/>
<dbReference type="Proteomes" id="UP000578036">
    <property type="component" value="Unassembled WGS sequence"/>
</dbReference>
<dbReference type="SUPFAM" id="SSF103473">
    <property type="entry name" value="MFS general substrate transporter"/>
    <property type="match status" value="1"/>
</dbReference>
<feature type="transmembrane region" description="Helical" evidence="7">
    <location>
        <begin position="316"/>
        <end position="335"/>
    </location>
</feature>
<name>A0A7W4VGP0_9BURK</name>
<evidence type="ECO:0000313" key="10">
    <source>
        <dbReference type="Proteomes" id="UP000578036"/>
    </source>
</evidence>
<keyword evidence="5 7" id="KW-1133">Transmembrane helix</keyword>
<evidence type="ECO:0000259" key="8">
    <source>
        <dbReference type="PROSITE" id="PS50850"/>
    </source>
</evidence>
<accession>A0A7W4VGP0</accession>
<dbReference type="InterPro" id="IPR005828">
    <property type="entry name" value="MFS_sugar_transport-like"/>
</dbReference>
<feature type="transmembrane region" description="Helical" evidence="7">
    <location>
        <begin position="248"/>
        <end position="272"/>
    </location>
</feature>
<comment type="subcellular location">
    <subcellularLocation>
        <location evidence="1">Cell membrane</location>
        <topology evidence="1">Multi-pass membrane protein</topology>
    </subcellularLocation>
</comment>
<dbReference type="EMBL" id="JACHWF010000015">
    <property type="protein sequence ID" value="MBB3011283.1"/>
    <property type="molecule type" value="Genomic_DNA"/>
</dbReference>
<proteinExistence type="predicted"/>
<feature type="transmembrane region" description="Helical" evidence="7">
    <location>
        <begin position="21"/>
        <end position="40"/>
    </location>
</feature>
<feature type="transmembrane region" description="Helical" evidence="7">
    <location>
        <begin position="157"/>
        <end position="179"/>
    </location>
</feature>
<dbReference type="InterPro" id="IPR036259">
    <property type="entry name" value="MFS_trans_sf"/>
</dbReference>
<dbReference type="PROSITE" id="PS50850">
    <property type="entry name" value="MFS"/>
    <property type="match status" value="1"/>
</dbReference>
<evidence type="ECO:0000256" key="3">
    <source>
        <dbReference type="ARBA" id="ARBA00022475"/>
    </source>
</evidence>
<feature type="transmembrane region" description="Helical" evidence="7">
    <location>
        <begin position="92"/>
        <end position="111"/>
    </location>
</feature>
<dbReference type="GO" id="GO:0005886">
    <property type="term" value="C:plasma membrane"/>
    <property type="evidence" value="ECO:0007669"/>
    <property type="project" value="UniProtKB-SubCell"/>
</dbReference>
<evidence type="ECO:0000256" key="1">
    <source>
        <dbReference type="ARBA" id="ARBA00004651"/>
    </source>
</evidence>
<feature type="transmembrane region" description="Helical" evidence="7">
    <location>
        <begin position="502"/>
        <end position="520"/>
    </location>
</feature>
<feature type="transmembrane region" description="Helical" evidence="7">
    <location>
        <begin position="455"/>
        <end position="481"/>
    </location>
</feature>
<feature type="transmembrane region" description="Helical" evidence="7">
    <location>
        <begin position="526"/>
        <end position="544"/>
    </location>
</feature>
<dbReference type="Gene3D" id="1.20.1250.20">
    <property type="entry name" value="MFS general substrate transporter like domains"/>
    <property type="match status" value="2"/>
</dbReference>
<feature type="transmembrane region" description="Helical" evidence="7">
    <location>
        <begin position="117"/>
        <end position="136"/>
    </location>
</feature>
<keyword evidence="4 7" id="KW-0812">Transmembrane</keyword>
<reference evidence="9 10" key="1">
    <citation type="submission" date="2020-08" db="EMBL/GenBank/DDBJ databases">
        <title>Genomic Encyclopedia of Type Strains, Phase IV (KMG-V): Genome sequencing to study the core and pangenomes of soil and plant-associated prokaryotes.</title>
        <authorList>
            <person name="Whitman W."/>
        </authorList>
    </citation>
    <scope>NUCLEOTIDE SEQUENCE [LARGE SCALE GENOMIC DNA]</scope>
    <source>
        <strain evidence="9 10">SLV-2362</strain>
    </source>
</reference>
<dbReference type="PANTHER" id="PTHR43045">
    <property type="entry name" value="SHIKIMATE TRANSPORTER"/>
    <property type="match status" value="1"/>
</dbReference>
<dbReference type="CDD" id="cd17369">
    <property type="entry name" value="MFS_ShiA_like"/>
    <property type="match status" value="1"/>
</dbReference>
<feature type="transmembrane region" description="Helical" evidence="7">
    <location>
        <begin position="199"/>
        <end position="216"/>
    </location>
</feature>
<comment type="caution">
    <text evidence="9">The sequence shown here is derived from an EMBL/GenBank/DDBJ whole genome shotgun (WGS) entry which is preliminary data.</text>
</comment>
<evidence type="ECO:0000256" key="2">
    <source>
        <dbReference type="ARBA" id="ARBA00022448"/>
    </source>
</evidence>
<keyword evidence="6 7" id="KW-0472">Membrane</keyword>
<dbReference type="GO" id="GO:0022857">
    <property type="term" value="F:transmembrane transporter activity"/>
    <property type="evidence" value="ECO:0007669"/>
    <property type="project" value="InterPro"/>
</dbReference>
<organism evidence="9 10">
    <name type="scientific">Cupriavidus alkaliphilus</name>
    <dbReference type="NCBI Taxonomy" id="942866"/>
    <lineage>
        <taxon>Bacteria</taxon>
        <taxon>Pseudomonadati</taxon>
        <taxon>Pseudomonadota</taxon>
        <taxon>Betaproteobacteria</taxon>
        <taxon>Burkholderiales</taxon>
        <taxon>Burkholderiaceae</taxon>
        <taxon>Cupriavidus</taxon>
    </lineage>
</organism>
<evidence type="ECO:0000256" key="7">
    <source>
        <dbReference type="SAM" id="Phobius"/>
    </source>
</evidence>
<dbReference type="RefSeq" id="WP_375790517.1">
    <property type="nucleotide sequence ID" value="NZ_JACHWF010000015.1"/>
</dbReference>
<protein>
    <recommendedName>
        <fullName evidence="8">Major facilitator superfamily (MFS) profile domain-containing protein</fullName>
    </recommendedName>
</protein>
<dbReference type="Pfam" id="PF00083">
    <property type="entry name" value="Sugar_tr"/>
    <property type="match status" value="2"/>
</dbReference>
<keyword evidence="3" id="KW-1003">Cell membrane</keyword>
<feature type="domain" description="Major facilitator superfamily (MFS) profile" evidence="8">
    <location>
        <begin position="21"/>
        <end position="548"/>
    </location>
</feature>
<evidence type="ECO:0000256" key="4">
    <source>
        <dbReference type="ARBA" id="ARBA00022692"/>
    </source>
</evidence>
<dbReference type="InterPro" id="IPR020846">
    <property type="entry name" value="MFS_dom"/>
</dbReference>
<keyword evidence="2" id="KW-0813">Transport</keyword>
<evidence type="ECO:0000256" key="5">
    <source>
        <dbReference type="ARBA" id="ARBA00022989"/>
    </source>
</evidence>
<sequence length="554" mass="60380">MTTTTFALEAKGGMTKEERKVVFASSLGTVFEWYDFYLYGSLAAIIGKQFFSGVNETTSFIFALLAFAAGFAIRPFGALFFGRLGDLIGRKYTFLVTILLMGSSTFLVGILPTYASIGITAPILLILLRLAQGLALGGEYGGAATYVAEHASEGRRAYFTSWIQTTATLGFFLSLIVILGTRLLLGETTFAAWGWRVPFIFSVLLLGISVWIRLSLSESPVFLKMKQEKKTSKAPISEAFGNWKNVRIVLIALFGLVAGQSVIWYTGQFYALFFLTQSLKVDPITANLLIASALLIGVPMIVYFGKLADRIGRKPLMITGFFLSAVLYFPLFKAMTHYVNPALDRAQKTAPVTVVADPAACSFQFNPVGTAEFTKSCDIAKAYLSKSSVNYENVAAPLGTTAYVRIGDRVISSYESKALDPVERKQRAASFENELSDTLKAVGYPKTAALEEMNIPMVMLILTVLVALVALVYAPIAAVLVELFPTRIRYTAMSLPYHVGNGWFGGFLPTTAFALVAATGNMYAGLWYPVSIAALSFVVALFFLPETKNRSIAD</sequence>
<evidence type="ECO:0000313" key="9">
    <source>
        <dbReference type="EMBL" id="MBB3011283.1"/>
    </source>
</evidence>
<feature type="transmembrane region" description="Helical" evidence="7">
    <location>
        <begin position="284"/>
        <end position="304"/>
    </location>
</feature>
<feature type="transmembrane region" description="Helical" evidence="7">
    <location>
        <begin position="60"/>
        <end position="80"/>
    </location>
</feature>
<evidence type="ECO:0000256" key="6">
    <source>
        <dbReference type="ARBA" id="ARBA00023136"/>
    </source>
</evidence>
<keyword evidence="10" id="KW-1185">Reference proteome</keyword>
<dbReference type="FunFam" id="1.20.1250.20:FF:000001">
    <property type="entry name" value="Dicarboxylate MFS transporter"/>
    <property type="match status" value="1"/>
</dbReference>
<dbReference type="PANTHER" id="PTHR43045:SF7">
    <property type="entry name" value="MAJOR FACILITATOR SUPERFAMILY TRANSPORTER"/>
    <property type="match status" value="1"/>
</dbReference>
<gene>
    <name evidence="9" type="ORF">FHX61_005972</name>
</gene>